<dbReference type="InterPro" id="IPR025309">
    <property type="entry name" value="KTSC_dom"/>
</dbReference>
<name>A0A2U8Q3S1_9BRAD</name>
<dbReference type="OrthoDB" id="8234905at2"/>
<accession>A0A2U8Q3S1</accession>
<gene>
    <name evidence="2" type="ORF">CIT40_16655</name>
</gene>
<sequence>MVRALAILLAQLATAPIVSETVETAEHRLVDLQSFECRDITRSTVLQRVCYDPAQRHLIVAANGAYDRYCGVTADTVERLLGAPSMGQFFNQTIKRDVAAGRYACPGRHTYLAHERGLRS</sequence>
<proteinExistence type="predicted"/>
<feature type="domain" description="KTSC" evidence="1">
    <location>
        <begin position="43"/>
        <end position="96"/>
    </location>
</feature>
<dbReference type="KEGG" id="brq:CIT40_16655"/>
<dbReference type="EMBL" id="CP029426">
    <property type="protein sequence ID" value="AWM04714.1"/>
    <property type="molecule type" value="Genomic_DNA"/>
</dbReference>
<dbReference type="AlphaFoldDB" id="A0A2U8Q3S1"/>
<dbReference type="RefSeq" id="WP_094890534.1">
    <property type="nucleotide sequence ID" value="NZ_CP029426.2"/>
</dbReference>
<dbReference type="Proteomes" id="UP000215884">
    <property type="component" value="Chromosome"/>
</dbReference>
<reference evidence="2 3" key="1">
    <citation type="journal article" date="2017" name="Syst. Appl. Microbiol.">
        <title>Soybeans inoculated with root zone soils of Canadian native legumes harbour diverse and novel Bradyrhizobium spp. that possess agricultural potential.</title>
        <authorList>
            <person name="Bromfield E.S.P."/>
            <person name="Cloutier S."/>
            <person name="Tambong J.T."/>
            <person name="Tran Thi T.V."/>
        </authorList>
    </citation>
    <scope>NUCLEOTIDE SEQUENCE [LARGE SCALE GENOMIC DNA]</scope>
    <source>
        <strain evidence="2 3">39S1MB</strain>
    </source>
</reference>
<evidence type="ECO:0000313" key="3">
    <source>
        <dbReference type="Proteomes" id="UP000215884"/>
    </source>
</evidence>
<dbReference type="Pfam" id="PF13619">
    <property type="entry name" value="KTSC"/>
    <property type="match status" value="1"/>
</dbReference>
<reference evidence="2 3" key="2">
    <citation type="journal article" date="2019" name="Int. J. Syst. Evol. Microbiol.">
        <title>Description and complete genome sequence of Bradyrhizobium amphicarpaeae sp. nov., harbouring photosystem and nitrogen-fixation genes.</title>
        <authorList>
            <person name="Bromfield E.S.P."/>
            <person name="Cloutier S."/>
            <person name="Nguyen H.D.T."/>
        </authorList>
    </citation>
    <scope>NUCLEOTIDE SEQUENCE [LARGE SCALE GENOMIC DNA]</scope>
    <source>
        <strain evidence="2 3">39S1MB</strain>
    </source>
</reference>
<keyword evidence="3" id="KW-1185">Reference proteome</keyword>
<evidence type="ECO:0000259" key="1">
    <source>
        <dbReference type="Pfam" id="PF13619"/>
    </source>
</evidence>
<protein>
    <submittedName>
        <fullName evidence="2">KTSC domain-containing protein</fullName>
    </submittedName>
</protein>
<evidence type="ECO:0000313" key="2">
    <source>
        <dbReference type="EMBL" id="AWM04714.1"/>
    </source>
</evidence>
<organism evidence="2 3">
    <name type="scientific">Bradyrhizobium amphicarpaeae</name>
    <dbReference type="NCBI Taxonomy" id="1404768"/>
    <lineage>
        <taxon>Bacteria</taxon>
        <taxon>Pseudomonadati</taxon>
        <taxon>Pseudomonadota</taxon>
        <taxon>Alphaproteobacteria</taxon>
        <taxon>Hyphomicrobiales</taxon>
        <taxon>Nitrobacteraceae</taxon>
        <taxon>Bradyrhizobium</taxon>
    </lineage>
</organism>